<keyword evidence="6" id="KW-0411">Iron-sulfur</keyword>
<dbReference type="GO" id="GO:0140078">
    <property type="term" value="F:class I DNA-(apurinic or apyrimidinic site) endonuclease activity"/>
    <property type="evidence" value="ECO:0007669"/>
    <property type="project" value="UniProtKB-EC"/>
</dbReference>
<comment type="catalytic activity">
    <reaction evidence="9">
        <text>2'-deoxyribonucleotide-(2'-deoxyribose 5'-phosphate)-2'-deoxyribonucleotide-DNA = a 3'-end 2'-deoxyribonucleotide-(2,3-dehydro-2,3-deoxyribose 5'-phosphate)-DNA + a 5'-end 5'-phospho-2'-deoxyribonucleoside-DNA + H(+)</text>
        <dbReference type="Rhea" id="RHEA:66592"/>
        <dbReference type="Rhea" id="RHEA-COMP:13180"/>
        <dbReference type="Rhea" id="RHEA-COMP:16897"/>
        <dbReference type="Rhea" id="RHEA-COMP:17067"/>
        <dbReference type="ChEBI" id="CHEBI:15378"/>
        <dbReference type="ChEBI" id="CHEBI:136412"/>
        <dbReference type="ChEBI" id="CHEBI:157695"/>
        <dbReference type="ChEBI" id="CHEBI:167181"/>
        <dbReference type="EC" id="4.2.99.18"/>
    </reaction>
</comment>
<dbReference type="InterPro" id="IPR003651">
    <property type="entry name" value="Endonuclease3_FeS-loop_motif"/>
</dbReference>
<comment type="caution">
    <text evidence="9">Lacks conserved residue(s) required for the propagation of feature annotation.</text>
</comment>
<dbReference type="InterPro" id="IPR003265">
    <property type="entry name" value="HhH-GPD_domain"/>
</dbReference>
<keyword evidence="1" id="KW-0004">4Fe-4S</keyword>
<keyword evidence="3 9" id="KW-0227">DNA damage</keyword>
<dbReference type="PANTHER" id="PTHR10359:SF18">
    <property type="entry name" value="ENDONUCLEASE III"/>
    <property type="match status" value="1"/>
</dbReference>
<evidence type="ECO:0000256" key="3">
    <source>
        <dbReference type="ARBA" id="ARBA00022763"/>
    </source>
</evidence>
<evidence type="ECO:0000256" key="4">
    <source>
        <dbReference type="ARBA" id="ARBA00022801"/>
    </source>
</evidence>
<proteinExistence type="inferred from homology"/>
<dbReference type="Gene3D" id="1.10.340.30">
    <property type="entry name" value="Hypothetical protein, domain 2"/>
    <property type="match status" value="1"/>
</dbReference>
<accession>A0ABY9E559</accession>
<dbReference type="HAMAP" id="MF_00942">
    <property type="entry name" value="Nth"/>
    <property type="match status" value="1"/>
</dbReference>
<evidence type="ECO:0000256" key="2">
    <source>
        <dbReference type="ARBA" id="ARBA00022723"/>
    </source>
</evidence>
<dbReference type="InterPro" id="IPR011257">
    <property type="entry name" value="DNA_glycosylase"/>
</dbReference>
<reference evidence="11 12" key="1">
    <citation type="submission" date="2022-05" db="EMBL/GenBank/DDBJ databases">
        <title>Treponema leporis L2 test.</title>
        <authorList>
            <person name="Cejkova D."/>
        </authorList>
    </citation>
    <scope>NUCLEOTIDE SEQUENCE [LARGE SCALE GENOMIC DNA]</scope>
    <source>
        <strain evidence="11 12">L2</strain>
    </source>
</reference>
<evidence type="ECO:0000256" key="1">
    <source>
        <dbReference type="ARBA" id="ARBA00022485"/>
    </source>
</evidence>
<evidence type="ECO:0000256" key="9">
    <source>
        <dbReference type="HAMAP-Rule" id="MF_00942"/>
    </source>
</evidence>
<dbReference type="SMART" id="SM00478">
    <property type="entry name" value="ENDO3c"/>
    <property type="match status" value="1"/>
</dbReference>
<evidence type="ECO:0000256" key="7">
    <source>
        <dbReference type="ARBA" id="ARBA00023204"/>
    </source>
</evidence>
<dbReference type="RefSeq" id="WP_013945369.1">
    <property type="nucleotide sequence ID" value="NZ_CP097901.1"/>
</dbReference>
<comment type="similarity">
    <text evidence="9">Belongs to the Nth/MutY family.</text>
</comment>
<keyword evidence="9 11" id="KW-0456">Lyase</keyword>
<keyword evidence="2" id="KW-0479">Metal-binding</keyword>
<dbReference type="EMBL" id="CP097901">
    <property type="protein sequence ID" value="WKC72633.1"/>
    <property type="molecule type" value="Genomic_DNA"/>
</dbReference>
<name>A0ABY9E559_9SPIR</name>
<keyword evidence="7 9" id="KW-0234">DNA repair</keyword>
<dbReference type="InterPro" id="IPR005759">
    <property type="entry name" value="Nth"/>
</dbReference>
<evidence type="ECO:0000256" key="8">
    <source>
        <dbReference type="ARBA" id="ARBA00023295"/>
    </source>
</evidence>
<evidence type="ECO:0000313" key="12">
    <source>
        <dbReference type="Proteomes" id="UP001321460"/>
    </source>
</evidence>
<evidence type="ECO:0000256" key="6">
    <source>
        <dbReference type="ARBA" id="ARBA00023014"/>
    </source>
</evidence>
<evidence type="ECO:0000259" key="10">
    <source>
        <dbReference type="SMART" id="SM00478"/>
    </source>
</evidence>
<gene>
    <name evidence="9 11" type="primary">nth</name>
    <name evidence="11" type="ORF">TPLL2_0775</name>
</gene>
<keyword evidence="4 9" id="KW-0378">Hydrolase</keyword>
<sequence>MRLLDSKGVHAVFERLHAANPQPQGELHWRNTFTLLVAVLLSAQATDKSVNKATAALFDVADTPQAMLALGEERLCSYIRTINLYPTKARRIIALSAELIERFAAQVPCDAHALESLPGVGHKTANVVLNMGFGIPTIAVDTHILRTAPRIGLSSGRTPRAVERDLLVVTPREFRMHAHHWILLHGRYTCTARRPQCTECCLRDLCCKNNI</sequence>
<evidence type="ECO:0000313" key="11">
    <source>
        <dbReference type="EMBL" id="WKC72633.1"/>
    </source>
</evidence>
<dbReference type="CDD" id="cd00056">
    <property type="entry name" value="ENDO3c"/>
    <property type="match status" value="1"/>
</dbReference>
<feature type="domain" description="HhH-GPD" evidence="10">
    <location>
        <begin position="41"/>
        <end position="188"/>
    </location>
</feature>
<dbReference type="NCBIfam" id="TIGR01083">
    <property type="entry name" value="nth"/>
    <property type="match status" value="1"/>
</dbReference>
<dbReference type="EC" id="4.2.99.18" evidence="9"/>
<keyword evidence="9" id="KW-0238">DNA-binding</keyword>
<dbReference type="Gene3D" id="1.10.1670.10">
    <property type="entry name" value="Helix-hairpin-Helix base-excision DNA repair enzymes (C-terminal)"/>
    <property type="match status" value="1"/>
</dbReference>
<keyword evidence="5" id="KW-0408">Iron</keyword>
<dbReference type="Proteomes" id="UP001321460">
    <property type="component" value="Chromosome"/>
</dbReference>
<dbReference type="InterPro" id="IPR023170">
    <property type="entry name" value="HhH_base_excis_C"/>
</dbReference>
<keyword evidence="8 9" id="KW-0326">Glycosidase</keyword>
<evidence type="ECO:0000256" key="5">
    <source>
        <dbReference type="ARBA" id="ARBA00023004"/>
    </source>
</evidence>
<dbReference type="PIRSF" id="PIRSF001435">
    <property type="entry name" value="Nth"/>
    <property type="match status" value="1"/>
</dbReference>
<dbReference type="SMART" id="SM00525">
    <property type="entry name" value="FES"/>
    <property type="match status" value="1"/>
</dbReference>
<comment type="cofactor">
    <cofactor evidence="9">
        <name>[4Fe-4S] cluster</name>
        <dbReference type="ChEBI" id="CHEBI:49883"/>
    </cofactor>
    <text evidence="9">Binds 1 [4Fe-4S] cluster.</text>
</comment>
<organism evidence="11 12">
    <name type="scientific">Treponema paraluiscuniculi</name>
    <dbReference type="NCBI Taxonomy" id="53435"/>
    <lineage>
        <taxon>Bacteria</taxon>
        <taxon>Pseudomonadati</taxon>
        <taxon>Spirochaetota</taxon>
        <taxon>Spirochaetia</taxon>
        <taxon>Spirochaetales</taxon>
        <taxon>Treponemataceae</taxon>
        <taxon>Treponema</taxon>
    </lineage>
</organism>
<dbReference type="Pfam" id="PF10576">
    <property type="entry name" value="EndIII_4Fe-2S"/>
    <property type="match status" value="1"/>
</dbReference>
<dbReference type="InterPro" id="IPR004036">
    <property type="entry name" value="Endonuclease-III-like_CS2"/>
</dbReference>
<dbReference type="Pfam" id="PF00730">
    <property type="entry name" value="HhH-GPD"/>
    <property type="match status" value="1"/>
</dbReference>
<dbReference type="PROSITE" id="PS01155">
    <property type="entry name" value="ENDONUCLEASE_III_2"/>
    <property type="match status" value="1"/>
</dbReference>
<keyword evidence="12" id="KW-1185">Reference proteome</keyword>
<dbReference type="SUPFAM" id="SSF48150">
    <property type="entry name" value="DNA-glycosylase"/>
    <property type="match status" value="1"/>
</dbReference>
<protein>
    <recommendedName>
        <fullName evidence="9">Endonuclease III</fullName>
        <ecNumber evidence="9">4.2.99.18</ecNumber>
    </recommendedName>
    <alternativeName>
        <fullName evidence="9">DNA-(apurinic or apyrimidinic site) lyase</fullName>
    </alternativeName>
</protein>
<dbReference type="PANTHER" id="PTHR10359">
    <property type="entry name" value="A/G-SPECIFIC ADENINE GLYCOSYLASE/ENDONUCLEASE III"/>
    <property type="match status" value="1"/>
</dbReference>
<comment type="function">
    <text evidence="9">DNA repair enzyme that has both DNA N-glycosylase activity and AP-lyase activity. The DNA N-glycosylase activity releases various damaged pyrimidines from DNA by cleaving the N-glycosidic bond, leaving an AP (apurinic/apyrimidinic) site. The AP-lyase activity cleaves the phosphodiester bond 3' to the AP site by a beta-elimination, leaving a 3'-terminal unsaturated sugar and a product with a terminal 5'-phosphate.</text>
</comment>